<evidence type="ECO:0008006" key="5">
    <source>
        <dbReference type="Google" id="ProtNLM"/>
    </source>
</evidence>
<evidence type="ECO:0000313" key="2">
    <source>
        <dbReference type="EMBL" id="QCP12316.1"/>
    </source>
</evidence>
<reference evidence="2 3" key="1">
    <citation type="submission" date="2019-05" db="EMBL/GenBank/DDBJ databases">
        <title>Draft Genome Sequences of Six Type Strains of the Genus Massilia.</title>
        <authorList>
            <person name="Miess H."/>
            <person name="Frediansyhah A."/>
            <person name="Gross H."/>
        </authorList>
    </citation>
    <scope>NUCLEOTIDE SEQUENCE [LARGE SCALE GENOMIC DNA]</scope>
    <source>
        <strain evidence="2 3">DSMZ 26121</strain>
    </source>
</reference>
<dbReference type="AlphaFoldDB" id="A0A4P8HSU3"/>
<name>A0A4P8HSU3_9BURK</name>
<dbReference type="Proteomes" id="UP000298763">
    <property type="component" value="Chromosome"/>
</dbReference>
<evidence type="ECO:0000313" key="4">
    <source>
        <dbReference type="Proteomes" id="UP000584325"/>
    </source>
</evidence>
<dbReference type="EMBL" id="JACHXS010000005">
    <property type="protein sequence ID" value="MBB3222075.1"/>
    <property type="molecule type" value="Genomic_DNA"/>
</dbReference>
<keyword evidence="3" id="KW-1185">Reference proteome</keyword>
<dbReference type="RefSeq" id="WP_137315152.1">
    <property type="nucleotide sequence ID" value="NZ_CP040017.1"/>
</dbReference>
<gene>
    <name evidence="2" type="ORF">FCL38_19240</name>
    <name evidence="1" type="ORF">FHS02_002894</name>
</gene>
<dbReference type="OrthoDB" id="8759928at2"/>
<organism evidence="1 4">
    <name type="scientific">Pseudoduganella umbonata</name>
    <dbReference type="NCBI Taxonomy" id="864828"/>
    <lineage>
        <taxon>Bacteria</taxon>
        <taxon>Pseudomonadati</taxon>
        <taxon>Pseudomonadota</taxon>
        <taxon>Betaproteobacteria</taxon>
        <taxon>Burkholderiales</taxon>
        <taxon>Oxalobacteraceae</taxon>
        <taxon>Telluria group</taxon>
        <taxon>Pseudoduganella</taxon>
    </lineage>
</organism>
<dbReference type="EMBL" id="CP040017">
    <property type="protein sequence ID" value="QCP12316.1"/>
    <property type="molecule type" value="Genomic_DNA"/>
</dbReference>
<dbReference type="Proteomes" id="UP000584325">
    <property type="component" value="Unassembled WGS sequence"/>
</dbReference>
<proteinExistence type="predicted"/>
<reference evidence="1 4" key="2">
    <citation type="submission" date="2020-08" db="EMBL/GenBank/DDBJ databases">
        <title>Genomic Encyclopedia of Type Strains, Phase III (KMG-III): the genomes of soil and plant-associated and newly described type strains.</title>
        <authorList>
            <person name="Whitman W."/>
        </authorList>
    </citation>
    <scope>NUCLEOTIDE SEQUENCE [LARGE SCALE GENOMIC DNA]</scope>
    <source>
        <strain evidence="1 4">CECT 7753</strain>
    </source>
</reference>
<evidence type="ECO:0000313" key="1">
    <source>
        <dbReference type="EMBL" id="MBB3222075.1"/>
    </source>
</evidence>
<evidence type="ECO:0000313" key="3">
    <source>
        <dbReference type="Proteomes" id="UP000298763"/>
    </source>
</evidence>
<protein>
    <recommendedName>
        <fullName evidence="5">DUF2946 domain-containing protein</fullName>
    </recommendedName>
</protein>
<sequence>MRAFVRYLLWLLIALLPLQGGAVALMPYDNAHASVGVAVVDFQVMSHADRQVSMEPSAQMTKMPCHDVGGSATVKVHEHSSHCGSCCIGASVPATVQAPDRPVTFITPVRIAAQPAMVAFIPATPERPPRRVL</sequence>
<accession>A0A4P8HSU3</accession>